<protein>
    <submittedName>
        <fullName evidence="1">Uncharacterized protein</fullName>
    </submittedName>
</protein>
<dbReference type="EMBL" id="JADGJW010000227">
    <property type="protein sequence ID" value="KAJ3221488.1"/>
    <property type="molecule type" value="Genomic_DNA"/>
</dbReference>
<keyword evidence="2" id="KW-1185">Reference proteome</keyword>
<evidence type="ECO:0000313" key="1">
    <source>
        <dbReference type="EMBL" id="KAJ3221488.1"/>
    </source>
</evidence>
<gene>
    <name evidence="1" type="ORF">HK099_003466</name>
</gene>
<reference evidence="1" key="1">
    <citation type="submission" date="2020-05" db="EMBL/GenBank/DDBJ databases">
        <title>Phylogenomic resolution of chytrid fungi.</title>
        <authorList>
            <person name="Stajich J.E."/>
            <person name="Amses K."/>
            <person name="Simmons R."/>
            <person name="Seto K."/>
            <person name="Myers J."/>
            <person name="Bonds A."/>
            <person name="Quandt C.A."/>
            <person name="Barry K."/>
            <person name="Liu P."/>
            <person name="Grigoriev I."/>
            <person name="Longcore J.E."/>
            <person name="James T.Y."/>
        </authorList>
    </citation>
    <scope>NUCLEOTIDE SEQUENCE</scope>
    <source>
        <strain evidence="1">JEL0476</strain>
    </source>
</reference>
<dbReference type="Proteomes" id="UP001211065">
    <property type="component" value="Unassembled WGS sequence"/>
</dbReference>
<name>A0AAD5XYU6_9FUNG</name>
<dbReference type="AlphaFoldDB" id="A0AAD5XYU6"/>
<comment type="caution">
    <text evidence="1">The sequence shown here is derived from an EMBL/GenBank/DDBJ whole genome shotgun (WGS) entry which is preliminary data.</text>
</comment>
<evidence type="ECO:0000313" key="2">
    <source>
        <dbReference type="Proteomes" id="UP001211065"/>
    </source>
</evidence>
<accession>A0AAD5XYU6</accession>
<organism evidence="1 2">
    <name type="scientific">Clydaea vesicula</name>
    <dbReference type="NCBI Taxonomy" id="447962"/>
    <lineage>
        <taxon>Eukaryota</taxon>
        <taxon>Fungi</taxon>
        <taxon>Fungi incertae sedis</taxon>
        <taxon>Chytridiomycota</taxon>
        <taxon>Chytridiomycota incertae sedis</taxon>
        <taxon>Chytridiomycetes</taxon>
        <taxon>Lobulomycetales</taxon>
        <taxon>Lobulomycetaceae</taxon>
        <taxon>Clydaea</taxon>
    </lineage>
</organism>
<proteinExistence type="predicted"/>
<sequence length="600" mass="68145">MEQKELNVPKEKKTELNEQKINSVDIDGTLKSLGLQVKDGEKKKLESLLETAKEMYAVMVFKKINSVFDQDEDDYANEEHKFNEAMDTYSEYLTTLHSAKRKNSLARDKPIPVLNVATSTPLTVNSVIEDSIIEIPENLDSNEDLSKKSVQNDFIENTKSLSKLSSASTISSIEKDKFSRKNTGSLSSVKVKINSVQNVAAEQPKLKKVNKKFANQKKKKTIINPPKLVSSTDDHGTDFVKKKVNNNTNLSQNIKRNLKPRLNQIKSNIPFKRKPFEIANKEISEAASEKNVGVDASNIPEKKEVEVEIKPPRTPLLDVKVPAILYQNTAAFNIQSSLPSDYLSLKGHIQLNIGVSAPLDAESLYSKKDKFSLDEKRILKDKFHSKKTIGDEDMYLNVKELNNAKSAYRRQHFNRDYFHGDINKGDEVNFEEYDTLNFTKTWMNTENTGKNYFVEQKVEIPKESKTDEDLGIVSGKVPEDVITIKNEVAVKNSTNSTLATTSAVKILEKNKPEKRFTDSFRDKKIDIVNNKKKLRLSSKFLVSPTSFELLARSKLGDRDNIGFSRDLKTHFCAFDFGSKTLLPKKRNDFLLPIVQLKKFF</sequence>